<dbReference type="KEGG" id="mro:MROS_0382"/>
<proteinExistence type="predicted"/>
<name>I6Z397_MELRP</name>
<keyword evidence="2" id="KW-1185">Reference proteome</keyword>
<evidence type="ECO:0000313" key="1">
    <source>
        <dbReference type="EMBL" id="AFN73625.1"/>
    </source>
</evidence>
<protein>
    <submittedName>
        <fullName evidence="1">Uncharacterized protein</fullName>
    </submittedName>
</protein>
<gene>
    <name evidence="1" type="ordered locus">MROS_0382</name>
</gene>
<dbReference type="HOGENOM" id="CLU_1141365_0_0_10"/>
<accession>I6Z397</accession>
<dbReference type="PATRIC" id="fig|1191523.3.peg.399"/>
<sequence>MNSERKIDALEKQWIYAILPENKPGYKSIRDKIKNAFVLRRQPLSDDPVQDSYKLILAPESCTVNNTADTYATTPISTGKIKYENMEVYLAVSSFEDDVFEIEISKDQSNDSPGKLLNVETFAKWEPGMKAPFDNSEVREIEAVKNKYTLAIAPALKRIWLYEYATGINYLIPLSNFFNELTRSKNIQSPEIVGNPNYLFTNLNKFEDADFIRGLYFYNKYIRRLDIDLELKEKPKRKSLFSLFSLLKTKKR</sequence>
<evidence type="ECO:0000313" key="2">
    <source>
        <dbReference type="Proteomes" id="UP000009011"/>
    </source>
</evidence>
<reference evidence="1 2" key="1">
    <citation type="journal article" date="2013" name="PLoS ONE">
        <title>Genomic analysis of Melioribacter roseus, facultatively anaerobic organotrophic bacterium representing a novel deep lineage within Bacteriodetes/Chlorobi group.</title>
        <authorList>
            <person name="Kadnikov V.V."/>
            <person name="Mardanov A.V."/>
            <person name="Podosokorskaya O.A."/>
            <person name="Gavrilov S.N."/>
            <person name="Kublanov I.V."/>
            <person name="Beletsky A.V."/>
            <person name="Bonch-Osmolovskaya E.A."/>
            <person name="Ravin N.V."/>
        </authorList>
    </citation>
    <scope>NUCLEOTIDE SEQUENCE [LARGE SCALE GENOMIC DNA]</scope>
    <source>
        <strain evidence="2">JCM 17771 / P3M-2</strain>
    </source>
</reference>
<dbReference type="Proteomes" id="UP000009011">
    <property type="component" value="Chromosome"/>
</dbReference>
<dbReference type="AlphaFoldDB" id="I6Z397"/>
<dbReference type="STRING" id="1191523.MROS_0382"/>
<organism evidence="1 2">
    <name type="scientific">Melioribacter roseus (strain DSM 23840 / JCM 17771 / VKM B-2668 / P3M-2)</name>
    <dbReference type="NCBI Taxonomy" id="1191523"/>
    <lineage>
        <taxon>Bacteria</taxon>
        <taxon>Pseudomonadati</taxon>
        <taxon>Ignavibacteriota</taxon>
        <taxon>Ignavibacteria</taxon>
        <taxon>Ignavibacteriales</taxon>
        <taxon>Melioribacteraceae</taxon>
        <taxon>Melioribacter</taxon>
    </lineage>
</organism>
<dbReference type="OrthoDB" id="9779333at2"/>
<dbReference type="EMBL" id="CP003557">
    <property type="protein sequence ID" value="AFN73625.1"/>
    <property type="molecule type" value="Genomic_DNA"/>
</dbReference>